<dbReference type="PANTHER" id="PTHR22935:SF95">
    <property type="entry name" value="BETA-LACTAMASE-LIKE 1-RELATED"/>
    <property type="match status" value="1"/>
</dbReference>
<evidence type="ECO:0000256" key="10">
    <source>
        <dbReference type="HAMAP-Rule" id="MF_01924"/>
    </source>
</evidence>
<dbReference type="AlphaFoldDB" id="A0A517W0R1"/>
<evidence type="ECO:0000256" key="8">
    <source>
        <dbReference type="ARBA" id="ARBA00023316"/>
    </source>
</evidence>
<sequence>MKIFQQLVLIIILLGLITCAHAEEPKLPAQILTSVEKQIKKLVDDKGIPGLSIAIAVDNQLLFSGGFGQADVENSVPATTETRYRTASIAKSITAVAVMSLAEEGLIDLDADVQKYCPEFPKKRWPITTRQLLGHLGGVRHYKNVREPVSTDHYFTLQSALATFKDDPLRHQPGSQFLYTTFGYNLLGSICEGASEKEFSQVLKQRVFRPAGMQQTVVDNQYAIIPNRSRGYIRPTAISLLMRNTSKYLKAGNLYNAPLHDTSMKIPGGGLLSTSSDLVRFAIALNTGKLVKPKTLQQMWTSQKTTAANHTGYGLGWKVTSRSGQKHVWHTGGQAGTSTVLFLIPATGTSVAIMCNLQKVPLLSLARNIANTVSSKATDEKKSSDYMSAIDRLKAAIRHEVEQKQIPAFSISLVDDDKLVWAEGFGFQDKDRKVPATAETVYRVGSVSKLFTDVTVMQLVEDGTLDLDTNVQTYLPDFKPINPDGINISLRQLMTHRSGLVRESPVGNYFDPTEPTLADTVASLNSTPLVYKPDTKTKYSNAAIAVVGAVLEKQLDLSHAEQVRQKILDPLQMNHSGFTVTPTVKKHLATGWMRTNDGRRFVAPNFLLGTGPAGNLYSNVVDLGKFLTCMFNEGQIDHGQILKQDTYQSMISPQKDPDGKPLSYGIGFRIQDLDGYAKVGHGGAVYGFSTQLEALPKRKIGVAAVSSLDGTNGVVSRLTNYALRLMIATQDGKPLPVYRMTGPIPAERAEELVGLYRNEKENKFTRITELNGDVFMHRGSYRYELRSAADDGTIVTDDSFGFGTKVQLENKDVLKVGKAKYDRVPDSPPPQIPTDWKGLIGEYGWDHNTLYIFEDEGQLYALIEWFYYYPLKQVDLNTFTFPDYGLYHGEGLKFTRGEDDIATEVVAAEVKFLRREVGTKDGETFRIIPVKPIDDLRAAALAASPPPEPGNYRQPDLVDLTTLDPTIKLDIRYATKNNFTGAVFYKQPRSFMQRPAAEAVVRANARLKKRGLGLLIHDAYRPWHVTKMFWDATPSELKDFVANPAHGSRHNRGCAVDLTLYDLKTGKPIQMVAGYDEFSPRSFPLYPGGTSRQRWYRQLLRQTMEAEDFTVYEFEWWHFDFKDWKKYRIGNQTFEEID</sequence>
<dbReference type="InterPro" id="IPR000755">
    <property type="entry name" value="A_A_dipeptidase"/>
</dbReference>
<dbReference type="GO" id="GO:0160237">
    <property type="term" value="F:D-Ala-D-Ala dipeptidase activity"/>
    <property type="evidence" value="ECO:0007669"/>
    <property type="project" value="UniProtKB-EC"/>
</dbReference>
<comment type="similarity">
    <text evidence="10">Belongs to the peptidase M15D family.</text>
</comment>
<protein>
    <recommendedName>
        <fullName evidence="10">D-alanyl-D-alanine dipeptidase</fullName>
        <shortName evidence="10">D-Ala-D-Ala dipeptidase</shortName>
        <ecNumber evidence="10">3.4.13.22</ecNumber>
    </recommendedName>
</protein>
<gene>
    <name evidence="12" type="primary">ddpX</name>
    <name evidence="12" type="ORF">V144x_43470</name>
</gene>
<keyword evidence="7 10" id="KW-0482">Metalloprotease</keyword>
<dbReference type="InterPro" id="IPR051478">
    <property type="entry name" value="Beta-lactamase-like_AB/R"/>
</dbReference>
<dbReference type="GO" id="GO:0008237">
    <property type="term" value="F:metallopeptidase activity"/>
    <property type="evidence" value="ECO:0007669"/>
    <property type="project" value="UniProtKB-KW"/>
</dbReference>
<feature type="binding site" evidence="10">
    <location>
        <position position="1118"/>
    </location>
    <ligand>
        <name>Zn(2+)</name>
        <dbReference type="ChEBI" id="CHEBI:29105"/>
        <note>catalytic</note>
    </ligand>
</feature>
<dbReference type="CDD" id="cd14840">
    <property type="entry name" value="D-Ala-D-Ala_dipeptidase_Aad"/>
    <property type="match status" value="1"/>
</dbReference>
<dbReference type="EMBL" id="CP037920">
    <property type="protein sequence ID" value="QDT98838.1"/>
    <property type="molecule type" value="Genomic_DNA"/>
</dbReference>
<keyword evidence="4 10" id="KW-0378">Hydrolase</keyword>
<dbReference type="Proteomes" id="UP000318704">
    <property type="component" value="Chromosome"/>
</dbReference>
<comment type="similarity">
    <text evidence="9">Belongs to the beta-lactamase family.</text>
</comment>
<feature type="binding site" evidence="10">
    <location>
        <position position="1050"/>
    </location>
    <ligand>
        <name>Zn(2+)</name>
        <dbReference type="ChEBI" id="CHEBI:29105"/>
        <note>catalytic</note>
    </ligand>
</feature>
<feature type="domain" description="Beta-lactamase-related" evidence="11">
    <location>
        <begin position="394"/>
        <end position="715"/>
    </location>
</feature>
<evidence type="ECO:0000256" key="3">
    <source>
        <dbReference type="ARBA" id="ARBA00022723"/>
    </source>
</evidence>
<dbReference type="Gene3D" id="3.40.710.10">
    <property type="entry name" value="DD-peptidase/beta-lactamase superfamily"/>
    <property type="match status" value="2"/>
</dbReference>
<dbReference type="InterPro" id="IPR012338">
    <property type="entry name" value="Beta-lactam/transpept-like"/>
</dbReference>
<feature type="binding site" evidence="10">
    <location>
        <position position="1057"/>
    </location>
    <ligand>
        <name>Zn(2+)</name>
        <dbReference type="ChEBI" id="CHEBI:29105"/>
        <note>catalytic</note>
    </ligand>
</feature>
<organism evidence="12 13">
    <name type="scientific">Gimesia aquarii</name>
    <dbReference type="NCBI Taxonomy" id="2527964"/>
    <lineage>
        <taxon>Bacteria</taxon>
        <taxon>Pseudomonadati</taxon>
        <taxon>Planctomycetota</taxon>
        <taxon>Planctomycetia</taxon>
        <taxon>Planctomycetales</taxon>
        <taxon>Planctomycetaceae</taxon>
        <taxon>Gimesia</taxon>
    </lineage>
</organism>
<evidence type="ECO:0000256" key="2">
    <source>
        <dbReference type="ARBA" id="ARBA00022670"/>
    </source>
</evidence>
<comment type="catalytic activity">
    <reaction evidence="1 10">
        <text>D-alanyl-D-alanine + H2O = 2 D-alanine</text>
        <dbReference type="Rhea" id="RHEA:20661"/>
        <dbReference type="ChEBI" id="CHEBI:15377"/>
        <dbReference type="ChEBI" id="CHEBI:57416"/>
        <dbReference type="ChEBI" id="CHEBI:57822"/>
        <dbReference type="EC" id="3.4.13.22"/>
    </reaction>
</comment>
<dbReference type="SUPFAM" id="SSF56601">
    <property type="entry name" value="beta-lactamase/transpeptidase-like"/>
    <property type="match status" value="2"/>
</dbReference>
<comment type="cofactor">
    <cofactor evidence="10">
        <name>Zn(2+)</name>
        <dbReference type="ChEBI" id="CHEBI:29105"/>
    </cofactor>
    <text evidence="10">Binds 1 zinc ion per subunit.</text>
</comment>
<keyword evidence="6 10" id="KW-0224">Dipeptidase</keyword>
<dbReference type="HAMAP" id="MF_01924">
    <property type="entry name" value="A_A_dipeptidase"/>
    <property type="match status" value="1"/>
</dbReference>
<dbReference type="InterPro" id="IPR009045">
    <property type="entry name" value="Zn_M74/Hedgehog-like"/>
</dbReference>
<dbReference type="Pfam" id="PF01427">
    <property type="entry name" value="Peptidase_M15"/>
    <property type="match status" value="1"/>
</dbReference>
<dbReference type="GO" id="GO:0006508">
    <property type="term" value="P:proteolysis"/>
    <property type="evidence" value="ECO:0007669"/>
    <property type="project" value="UniProtKB-KW"/>
</dbReference>
<keyword evidence="5 10" id="KW-0862">Zinc</keyword>
<evidence type="ECO:0000256" key="9">
    <source>
        <dbReference type="ARBA" id="ARBA00038473"/>
    </source>
</evidence>
<evidence type="ECO:0000256" key="4">
    <source>
        <dbReference type="ARBA" id="ARBA00022801"/>
    </source>
</evidence>
<evidence type="ECO:0000313" key="13">
    <source>
        <dbReference type="Proteomes" id="UP000318704"/>
    </source>
</evidence>
<keyword evidence="3 10" id="KW-0479">Metal-binding</keyword>
<feature type="domain" description="Beta-lactamase-related" evidence="11">
    <location>
        <begin position="36"/>
        <end position="370"/>
    </location>
</feature>
<name>A0A517W0R1_9PLAN</name>
<comment type="function">
    <text evidence="10">Catalyzes hydrolysis of the D-alanyl-D-alanine dipeptide.</text>
</comment>
<dbReference type="GO" id="GO:0008270">
    <property type="term" value="F:zinc ion binding"/>
    <property type="evidence" value="ECO:0007669"/>
    <property type="project" value="UniProtKB-UniRule"/>
</dbReference>
<dbReference type="InterPro" id="IPR001466">
    <property type="entry name" value="Beta-lactam-related"/>
</dbReference>
<evidence type="ECO:0000256" key="1">
    <source>
        <dbReference type="ARBA" id="ARBA00001362"/>
    </source>
</evidence>
<evidence type="ECO:0000256" key="7">
    <source>
        <dbReference type="ARBA" id="ARBA00023049"/>
    </source>
</evidence>
<dbReference type="RefSeq" id="WP_144987816.1">
    <property type="nucleotide sequence ID" value="NZ_CP037920.1"/>
</dbReference>
<feature type="active site" description="Proton donor/acceptor" evidence="10">
    <location>
        <position position="1115"/>
    </location>
</feature>
<proteinExistence type="inferred from homology"/>
<accession>A0A517W0R1</accession>
<evidence type="ECO:0000259" key="11">
    <source>
        <dbReference type="Pfam" id="PF00144"/>
    </source>
</evidence>
<evidence type="ECO:0000256" key="6">
    <source>
        <dbReference type="ARBA" id="ARBA00022997"/>
    </source>
</evidence>
<keyword evidence="8" id="KW-0961">Cell wall biogenesis/degradation</keyword>
<dbReference type="SUPFAM" id="SSF55166">
    <property type="entry name" value="Hedgehog/DD-peptidase"/>
    <property type="match status" value="1"/>
</dbReference>
<dbReference type="EC" id="3.4.13.22" evidence="10"/>
<dbReference type="KEGG" id="gaw:V144x_43470"/>
<feature type="site" description="Transition state stabilizer" evidence="10">
    <location>
        <position position="1021"/>
    </location>
</feature>
<evidence type="ECO:0000256" key="5">
    <source>
        <dbReference type="ARBA" id="ARBA00022833"/>
    </source>
</evidence>
<dbReference type="Gene3D" id="3.30.1380.10">
    <property type="match status" value="1"/>
</dbReference>
<dbReference type="GO" id="GO:0071555">
    <property type="term" value="P:cell wall organization"/>
    <property type="evidence" value="ECO:0007669"/>
    <property type="project" value="UniProtKB-KW"/>
</dbReference>
<evidence type="ECO:0000313" key="12">
    <source>
        <dbReference type="EMBL" id="QDT98838.1"/>
    </source>
</evidence>
<dbReference type="PANTHER" id="PTHR22935">
    <property type="entry name" value="PENICILLIN-BINDING PROTEIN"/>
    <property type="match status" value="1"/>
</dbReference>
<dbReference type="Pfam" id="PF00144">
    <property type="entry name" value="Beta-lactamase"/>
    <property type="match status" value="2"/>
</dbReference>
<reference evidence="12 13" key="1">
    <citation type="submission" date="2019-03" db="EMBL/GenBank/DDBJ databases">
        <title>Deep-cultivation of Planctomycetes and their phenomic and genomic characterization uncovers novel biology.</title>
        <authorList>
            <person name="Wiegand S."/>
            <person name="Jogler M."/>
            <person name="Boedeker C."/>
            <person name="Pinto D."/>
            <person name="Vollmers J."/>
            <person name="Rivas-Marin E."/>
            <person name="Kohn T."/>
            <person name="Peeters S.H."/>
            <person name="Heuer A."/>
            <person name="Rast P."/>
            <person name="Oberbeckmann S."/>
            <person name="Bunk B."/>
            <person name="Jeske O."/>
            <person name="Meyerdierks A."/>
            <person name="Storesund J.E."/>
            <person name="Kallscheuer N."/>
            <person name="Luecker S."/>
            <person name="Lage O.M."/>
            <person name="Pohl T."/>
            <person name="Merkel B.J."/>
            <person name="Hornburger P."/>
            <person name="Mueller R.-W."/>
            <person name="Bruemmer F."/>
            <person name="Labrenz M."/>
            <person name="Spormann A.M."/>
            <person name="Op den Camp H."/>
            <person name="Overmann J."/>
            <person name="Amann R."/>
            <person name="Jetten M.S.M."/>
            <person name="Mascher T."/>
            <person name="Medema M.H."/>
            <person name="Devos D.P."/>
            <person name="Kaster A.-K."/>
            <person name="Ovreas L."/>
            <person name="Rohde M."/>
            <person name="Galperin M.Y."/>
            <person name="Jogler C."/>
        </authorList>
    </citation>
    <scope>NUCLEOTIDE SEQUENCE [LARGE SCALE GENOMIC DNA]</scope>
    <source>
        <strain evidence="12 13">V144</strain>
    </source>
</reference>
<keyword evidence="2 10" id="KW-0645">Protease</keyword>